<dbReference type="Pfam" id="PF10009">
    <property type="entry name" value="DUF2252"/>
    <property type="match status" value="1"/>
</dbReference>
<evidence type="ECO:0000256" key="5">
    <source>
        <dbReference type="ARBA" id="ARBA00023033"/>
    </source>
</evidence>
<feature type="domain" description="FAD-binding" evidence="6">
    <location>
        <begin position="339"/>
        <end position="684"/>
    </location>
</feature>
<dbReference type="PANTHER" id="PTHR13789">
    <property type="entry name" value="MONOOXYGENASE"/>
    <property type="match status" value="1"/>
</dbReference>
<evidence type="ECO:0000256" key="3">
    <source>
        <dbReference type="ARBA" id="ARBA00022827"/>
    </source>
</evidence>
<name>A0A816KF94_9BILA</name>
<keyword evidence="4" id="KW-0560">Oxidoreductase</keyword>
<dbReference type="InterPro" id="IPR036188">
    <property type="entry name" value="FAD/NAD-bd_sf"/>
</dbReference>
<accession>A0A816KF94</accession>
<evidence type="ECO:0000256" key="2">
    <source>
        <dbReference type="ARBA" id="ARBA00022630"/>
    </source>
</evidence>
<keyword evidence="5" id="KW-0503">Monooxygenase</keyword>
<proteinExistence type="predicted"/>
<keyword evidence="2" id="KW-0285">Flavoprotein</keyword>
<dbReference type="EMBL" id="CAJNRE010000075">
    <property type="protein sequence ID" value="CAF1915440.1"/>
    <property type="molecule type" value="Genomic_DNA"/>
</dbReference>
<dbReference type="PANTHER" id="PTHR13789:SF318">
    <property type="entry name" value="GERANYLGERANYL DIPHOSPHATE REDUCTASE"/>
    <property type="match status" value="1"/>
</dbReference>
<dbReference type="SUPFAM" id="SSF54373">
    <property type="entry name" value="FAD-linked reductases, C-terminal domain"/>
    <property type="match status" value="1"/>
</dbReference>
<dbReference type="PRINTS" id="PR00420">
    <property type="entry name" value="RNGMNOXGNASE"/>
</dbReference>
<dbReference type="Gene3D" id="3.50.50.60">
    <property type="entry name" value="FAD/NAD(P)-binding domain"/>
    <property type="match status" value="1"/>
</dbReference>
<reference evidence="7" key="1">
    <citation type="submission" date="2021-02" db="EMBL/GenBank/DDBJ databases">
        <authorList>
            <person name="Nowell W R."/>
        </authorList>
    </citation>
    <scope>NUCLEOTIDE SEQUENCE</scope>
</reference>
<gene>
    <name evidence="7" type="ORF">MBJ925_LOCUS1173</name>
</gene>
<evidence type="ECO:0000313" key="7">
    <source>
        <dbReference type="EMBL" id="CAF1915440.1"/>
    </source>
</evidence>
<dbReference type="GO" id="GO:0071949">
    <property type="term" value="F:FAD binding"/>
    <property type="evidence" value="ECO:0007669"/>
    <property type="project" value="InterPro"/>
</dbReference>
<dbReference type="InterPro" id="IPR018721">
    <property type="entry name" value="DUF2252"/>
</dbReference>
<comment type="cofactor">
    <cofactor evidence="1">
        <name>FAD</name>
        <dbReference type="ChEBI" id="CHEBI:57692"/>
    </cofactor>
</comment>
<dbReference type="Proteomes" id="UP000663824">
    <property type="component" value="Unassembled WGS sequence"/>
</dbReference>
<dbReference type="GO" id="GO:0004497">
    <property type="term" value="F:monooxygenase activity"/>
    <property type="evidence" value="ECO:0007669"/>
    <property type="project" value="UniProtKB-KW"/>
</dbReference>
<dbReference type="InterPro" id="IPR002938">
    <property type="entry name" value="FAD-bd"/>
</dbReference>
<evidence type="ECO:0000259" key="6">
    <source>
        <dbReference type="Pfam" id="PF01494"/>
    </source>
</evidence>
<sequence>MQETSSSYYRLKFMGTQNESSVNKILECDDSQRLDHIMHIFAAKLMVRKRYEINAWHSHFRRIASNLIVFYQNNAVLFYDDIQYDRKQLELTSSIFTHGDLHVGQFRYHLSDVSHERVFKVQRYTKTTAPFTWDLKRLATNLALIAYYHGFSDTEIIEILEMFTQQYIKKVLSCNKKSLKRQKSSGDDQIYHMKPWKVQKKYSVIGLLEVQQKLYDIDWQSIDTVKSLMTLAQQLAIATAHLHCQPPITISSLKNSTNLVMESSANHYTQTLQATLSSMVLQQQLIDEICYFAIIYAEIVERDHRLFFKNFRNETKFHCVNTIKNFKMPCPLANTRRETVLIVGGGIGGMATALAFAQAGIRVRLLEKNLEFAEVGAGMQLAPNCSRILDRLGILKLVQANAVFPKQIVWMDAISGERLTCIDLGAKFVENFDYPYIVVHRADLLYALYQACLASCMVAMETNRTVISVDERPETMMVECAGGMRYDCGMVVAADGLWSSLRKFVCDDGAPLSVGYVTYRGTVEIDQVSKEAGLENVQFWIGPDMHLVQYPIRRGELFNQAAVFKSSRLPDETDEWGTKQELNERFSIGCQHVKNALNLIQTNFRWPVYDRNPLSKWSRGRLVLLGDAAHPMLQYAAQGAAQALEDACALVAAYKKHGPSKIHAVFHEYEQERIDRSSKVVQFARDIGIFAHQNGVAKIVRDAILRSHDMDNFDSFKWLYAEKQNADE</sequence>
<keyword evidence="3" id="KW-0274">FAD</keyword>
<evidence type="ECO:0000313" key="8">
    <source>
        <dbReference type="Proteomes" id="UP000663824"/>
    </source>
</evidence>
<dbReference type="SUPFAM" id="SSF51905">
    <property type="entry name" value="FAD/NAD(P)-binding domain"/>
    <property type="match status" value="1"/>
</dbReference>
<evidence type="ECO:0000256" key="4">
    <source>
        <dbReference type="ARBA" id="ARBA00023002"/>
    </source>
</evidence>
<dbReference type="AlphaFoldDB" id="A0A816KF94"/>
<evidence type="ECO:0000256" key="1">
    <source>
        <dbReference type="ARBA" id="ARBA00001974"/>
    </source>
</evidence>
<organism evidence="7 8">
    <name type="scientific">Rotaria magnacalcarata</name>
    <dbReference type="NCBI Taxonomy" id="392030"/>
    <lineage>
        <taxon>Eukaryota</taxon>
        <taxon>Metazoa</taxon>
        <taxon>Spiralia</taxon>
        <taxon>Gnathifera</taxon>
        <taxon>Rotifera</taxon>
        <taxon>Eurotatoria</taxon>
        <taxon>Bdelloidea</taxon>
        <taxon>Philodinida</taxon>
        <taxon>Philodinidae</taxon>
        <taxon>Rotaria</taxon>
    </lineage>
</organism>
<dbReference type="Pfam" id="PF01494">
    <property type="entry name" value="FAD_binding_3"/>
    <property type="match status" value="1"/>
</dbReference>
<dbReference type="InterPro" id="IPR050493">
    <property type="entry name" value="FAD-dep_Monooxygenase_BioMet"/>
</dbReference>
<comment type="caution">
    <text evidence="7">The sequence shown here is derived from an EMBL/GenBank/DDBJ whole genome shotgun (WGS) entry which is preliminary data.</text>
</comment>
<protein>
    <recommendedName>
        <fullName evidence="6">FAD-binding domain-containing protein</fullName>
    </recommendedName>
</protein>